<dbReference type="SUPFAM" id="SSF51126">
    <property type="entry name" value="Pectin lyase-like"/>
    <property type="match status" value="1"/>
</dbReference>
<proteinExistence type="predicted"/>
<accession>A0A6J4S242</accession>
<reference evidence="2" key="1">
    <citation type="submission" date="2020-02" db="EMBL/GenBank/DDBJ databases">
        <authorList>
            <person name="Meier V. D."/>
        </authorList>
    </citation>
    <scope>NUCLEOTIDE SEQUENCE</scope>
    <source>
        <strain evidence="2">AVDCRST_MAG12</strain>
    </source>
</reference>
<evidence type="ECO:0008006" key="3">
    <source>
        <dbReference type="Google" id="ProtNLM"/>
    </source>
</evidence>
<dbReference type="AlphaFoldDB" id="A0A6J4S242"/>
<dbReference type="InterPro" id="IPR011050">
    <property type="entry name" value="Pectin_lyase_fold/virulence"/>
</dbReference>
<protein>
    <recommendedName>
        <fullName evidence="3">Right handed beta helix domain-containing protein</fullName>
    </recommendedName>
</protein>
<feature type="signal peptide" evidence="1">
    <location>
        <begin position="1"/>
        <end position="25"/>
    </location>
</feature>
<organism evidence="2">
    <name type="scientific">uncultured Rubrobacteraceae bacterium</name>
    <dbReference type="NCBI Taxonomy" id="349277"/>
    <lineage>
        <taxon>Bacteria</taxon>
        <taxon>Bacillati</taxon>
        <taxon>Actinomycetota</taxon>
        <taxon>Rubrobacteria</taxon>
        <taxon>Rubrobacterales</taxon>
        <taxon>Rubrobacteraceae</taxon>
        <taxon>environmental samples</taxon>
    </lineage>
</organism>
<dbReference type="InterPro" id="IPR006311">
    <property type="entry name" value="TAT_signal"/>
</dbReference>
<feature type="chain" id="PRO_5026776965" description="Right handed beta helix domain-containing protein" evidence="1">
    <location>
        <begin position="26"/>
        <end position="435"/>
    </location>
</feature>
<evidence type="ECO:0000256" key="1">
    <source>
        <dbReference type="SAM" id="SignalP"/>
    </source>
</evidence>
<gene>
    <name evidence="2" type="ORF">AVDCRST_MAG12-1505</name>
</gene>
<dbReference type="PROSITE" id="PS51318">
    <property type="entry name" value="TAT"/>
    <property type="match status" value="1"/>
</dbReference>
<sequence length="435" mass="44131">MRRRAFLFLSAMAAALLTMAGPAWAETFVVNSAGDGADTTPAGVCNTAPFPAGTEPECTLRAAIMEANANDNGAAIVDTIAFDIPGSGVQTIRPGTALPEITEAVTIDGYTQPGASENTKAVGTNAILRVELDGTSVSAGSGLDIHASNSAIRGLVINRFGGHGILIDRCITDGHRIEGNFIGTDPGGTQNLGNDGNGVVACSGSTTVGGTSPAARNLISGNEVSGVIIGGPGSMVRGNLIGTTKEGTTALGNRDNGVKIVGPSSTVANNTIAFNILGAGVEAVEIGEGTRANSILSNSIFSNGRLGIDLDGNGVTANDAGDADTGANDLQNFPVITRATTSRSTGRAVVRGTLNSTPTTTFTIQLFTNSAQDPSGFGEGRRLVRTLSVRTDASGNASFGLKARKLRGFVSATATNDATGDTSEFSKARKAIRKQ</sequence>
<evidence type="ECO:0000313" key="2">
    <source>
        <dbReference type="EMBL" id="CAA9481013.1"/>
    </source>
</evidence>
<dbReference type="EMBL" id="CADCVK010000232">
    <property type="protein sequence ID" value="CAA9481013.1"/>
    <property type="molecule type" value="Genomic_DNA"/>
</dbReference>
<name>A0A6J4S242_9ACTN</name>
<keyword evidence="1" id="KW-0732">Signal</keyword>